<accession>A0A177A9U1</accession>
<protein>
    <recommendedName>
        <fullName evidence="3">FIST domain-containing protein</fullName>
    </recommendedName>
</protein>
<evidence type="ECO:0000256" key="1">
    <source>
        <dbReference type="SAM" id="MobiDB-lite"/>
    </source>
</evidence>
<gene>
    <name evidence="2" type="ORF">VC83_05034</name>
</gene>
<feature type="region of interest" description="Disordered" evidence="1">
    <location>
        <begin position="170"/>
        <end position="192"/>
    </location>
</feature>
<dbReference type="Proteomes" id="UP000077154">
    <property type="component" value="Unassembled WGS sequence"/>
</dbReference>
<dbReference type="eggNOG" id="ENOG502SB4N">
    <property type="taxonomic scope" value="Eukaryota"/>
</dbReference>
<feature type="compositionally biased region" description="Polar residues" evidence="1">
    <location>
        <begin position="177"/>
        <end position="192"/>
    </location>
</feature>
<dbReference type="VEuPathDB" id="FungiDB:GMDG_02070"/>
<sequence length="539" mass="58917">MKGICKQLVTLLRPKYLQSIPRITLISKQYYGSAERPSRLVRSEKSWRKQFSITTGSPASLKPNDILSKIKEVQSSFDSEQYTDLLANTEKTVVILSTPSFSTWLENGPFIPNLLQTIFPATPDGTEVETILGVVDGLAPPNISDLDSDGITPTEGFGISIILSKPGEYQQERRLKQSSMDSRSNPTDSSSITVRVHDPTAVEPTKAVQKYSDITMPLANTTFRNGRTSTLFEVRWERSSPGSQFEQTRSSELESLTISDMFSGKLFESSTSVPLEPITETRHVASGLGNIVRTLTDASGKEMPASSELEASVVSYLSSRGLPEQTVGVWALVFPGEVYESDLGKWAKDYPIRVWDAIRHGASLHRVVSGGGGWGIKAGLLSLDPETQFGSGEARYDFSQPGSALDSDAEQTQALGQIAKPGSYIQFLIAHQQLDQLAGAILPLNKPEKLEPREVDCTTPSIVLGCIPSTIDDIPLPPLETSGDEARRELAVAYNQLSILSENGLYLRREDAEQTHMPAHFTRVDIPGGVIRGQTEAES</sequence>
<dbReference type="GeneID" id="36288102"/>
<reference evidence="2" key="1">
    <citation type="submission" date="2016-03" db="EMBL/GenBank/DDBJ databases">
        <title>Updated assembly of Pseudogymnoascus destructans, the fungus causing white-nose syndrome of bats.</title>
        <authorList>
            <person name="Palmer J.M."/>
            <person name="Drees K.P."/>
            <person name="Foster J.T."/>
            <person name="Lindner D.L."/>
        </authorList>
    </citation>
    <scope>NUCLEOTIDE SEQUENCE [LARGE SCALE GENOMIC DNA]</scope>
    <source>
        <strain evidence="2">20631-21</strain>
    </source>
</reference>
<proteinExistence type="predicted"/>
<dbReference type="RefSeq" id="XP_024323805.1">
    <property type="nucleotide sequence ID" value="XM_024468660.1"/>
</dbReference>
<organism evidence="2">
    <name type="scientific">Pseudogymnoascus destructans</name>
    <dbReference type="NCBI Taxonomy" id="655981"/>
    <lineage>
        <taxon>Eukaryota</taxon>
        <taxon>Fungi</taxon>
        <taxon>Dikarya</taxon>
        <taxon>Ascomycota</taxon>
        <taxon>Pezizomycotina</taxon>
        <taxon>Leotiomycetes</taxon>
        <taxon>Thelebolales</taxon>
        <taxon>Thelebolaceae</taxon>
        <taxon>Pseudogymnoascus</taxon>
    </lineage>
</organism>
<dbReference type="EMBL" id="KV441396">
    <property type="protein sequence ID" value="OAF58520.1"/>
    <property type="molecule type" value="Genomic_DNA"/>
</dbReference>
<evidence type="ECO:0000313" key="2">
    <source>
        <dbReference type="EMBL" id="OAF58520.1"/>
    </source>
</evidence>
<evidence type="ECO:0008006" key="3">
    <source>
        <dbReference type="Google" id="ProtNLM"/>
    </source>
</evidence>
<name>A0A177A9U1_9PEZI</name>
<dbReference type="OrthoDB" id="1744869at2759"/>
<dbReference type="AlphaFoldDB" id="A0A177A9U1"/>